<keyword evidence="1" id="KW-0732">Signal</keyword>
<sequence length="200" mass="22327">MKNRAMNRFISVVAFSAIWTFAGLPAQASAIEDSGHHKATEKSEQTDKSHGCHVKCTSPHAACEESQKVIDTLNHLVKALNDGDFATVGEYMDENISTFDEGSKKLIVGRESVLAEMKRRYEKSKQDSEGGTVSYHIEHPYAQVSGDRATVTFVIRKTVNGKTPIAMESHSTDVFVKHEGKWKKLHYRSNWKKISVKADS</sequence>
<evidence type="ECO:0000313" key="3">
    <source>
        <dbReference type="EMBL" id="MBN8661911.1"/>
    </source>
</evidence>
<feature type="signal peptide" evidence="1">
    <location>
        <begin position="1"/>
        <end position="28"/>
    </location>
</feature>
<dbReference type="Pfam" id="PF14534">
    <property type="entry name" value="DUF4440"/>
    <property type="match status" value="1"/>
</dbReference>
<dbReference type="InterPro" id="IPR032710">
    <property type="entry name" value="NTF2-like_dom_sf"/>
</dbReference>
<dbReference type="InterPro" id="IPR027843">
    <property type="entry name" value="DUF4440"/>
</dbReference>
<dbReference type="Gene3D" id="3.10.450.50">
    <property type="match status" value="1"/>
</dbReference>
<organism evidence="3 4">
    <name type="scientific">Candidatus Obscuribacter phosphatis</name>
    <dbReference type="NCBI Taxonomy" id="1906157"/>
    <lineage>
        <taxon>Bacteria</taxon>
        <taxon>Bacillati</taxon>
        <taxon>Candidatus Melainabacteria</taxon>
        <taxon>Candidatus Obscuribacterales</taxon>
        <taxon>Candidatus Obscuribacteraceae</taxon>
        <taxon>Candidatus Obscuribacter</taxon>
    </lineage>
</organism>
<dbReference type="SUPFAM" id="SSF54427">
    <property type="entry name" value="NTF2-like"/>
    <property type="match status" value="1"/>
</dbReference>
<dbReference type="EMBL" id="JAFLCK010000027">
    <property type="protein sequence ID" value="MBN8661911.1"/>
    <property type="molecule type" value="Genomic_DNA"/>
</dbReference>
<reference evidence="3" key="1">
    <citation type="submission" date="2021-02" db="EMBL/GenBank/DDBJ databases">
        <title>Genome-Resolved Metagenomics of a Microbial Community Performing Photosynthetic Biological Nutrient Removal.</title>
        <authorList>
            <person name="Mcdaniel E.A."/>
        </authorList>
    </citation>
    <scope>NUCLEOTIDE SEQUENCE</scope>
    <source>
        <strain evidence="3">UWPOB_OBS1</strain>
    </source>
</reference>
<evidence type="ECO:0000259" key="2">
    <source>
        <dbReference type="Pfam" id="PF14534"/>
    </source>
</evidence>
<proteinExistence type="predicted"/>
<name>A0A8J7TNB6_9BACT</name>
<feature type="chain" id="PRO_5035213711" evidence="1">
    <location>
        <begin position="29"/>
        <end position="200"/>
    </location>
</feature>
<feature type="domain" description="DUF4440" evidence="2">
    <location>
        <begin position="75"/>
        <end position="183"/>
    </location>
</feature>
<accession>A0A8J7TNB6</accession>
<evidence type="ECO:0000256" key="1">
    <source>
        <dbReference type="SAM" id="SignalP"/>
    </source>
</evidence>
<dbReference type="Proteomes" id="UP000664277">
    <property type="component" value="Unassembled WGS sequence"/>
</dbReference>
<protein>
    <submittedName>
        <fullName evidence="3">Nuclear transport factor 2 family protein</fullName>
    </submittedName>
</protein>
<evidence type="ECO:0000313" key="4">
    <source>
        <dbReference type="Proteomes" id="UP000664277"/>
    </source>
</evidence>
<comment type="caution">
    <text evidence="3">The sequence shown here is derived from an EMBL/GenBank/DDBJ whole genome shotgun (WGS) entry which is preliminary data.</text>
</comment>
<dbReference type="AlphaFoldDB" id="A0A8J7TNB6"/>
<gene>
    <name evidence="3" type="ORF">J0M35_16205</name>
</gene>